<evidence type="ECO:0000313" key="9">
    <source>
        <dbReference type="EMBL" id="KAD6454423.1"/>
    </source>
</evidence>
<evidence type="ECO:0000313" key="10">
    <source>
        <dbReference type="Proteomes" id="UP000326396"/>
    </source>
</evidence>
<evidence type="ECO:0000256" key="6">
    <source>
        <dbReference type="SAM" id="MobiDB-lite"/>
    </source>
</evidence>
<dbReference type="GO" id="GO:0005634">
    <property type="term" value="C:nucleus"/>
    <property type="evidence" value="ECO:0007669"/>
    <property type="project" value="UniProtKB-SubCell"/>
</dbReference>
<dbReference type="InterPro" id="IPR056034">
    <property type="entry name" value="DUF7615"/>
</dbReference>
<feature type="compositionally biased region" description="Pro residues" evidence="6">
    <location>
        <begin position="1"/>
        <end position="20"/>
    </location>
</feature>
<dbReference type="AlphaFoldDB" id="A0A5N6PKG7"/>
<dbReference type="OrthoDB" id="1852608at2759"/>
<evidence type="ECO:0000256" key="3">
    <source>
        <dbReference type="ARBA" id="ARBA00022771"/>
    </source>
</evidence>
<evidence type="ECO:0000259" key="8">
    <source>
        <dbReference type="Pfam" id="PF24590"/>
    </source>
</evidence>
<proteinExistence type="predicted"/>
<dbReference type="Proteomes" id="UP000326396">
    <property type="component" value="Linkage Group LG12"/>
</dbReference>
<dbReference type="PANTHER" id="PTHR33345">
    <property type="entry name" value="ADAPTER PROTEIN, PUTATIVE-RELATED"/>
    <property type="match status" value="1"/>
</dbReference>
<dbReference type="EMBL" id="SZYD01000004">
    <property type="protein sequence ID" value="KAD6454423.1"/>
    <property type="molecule type" value="Genomic_DNA"/>
</dbReference>
<evidence type="ECO:0000259" key="7">
    <source>
        <dbReference type="Pfam" id="PF07227"/>
    </source>
</evidence>
<dbReference type="Pfam" id="PF24590">
    <property type="entry name" value="DUF7615"/>
    <property type="match status" value="1"/>
</dbReference>
<evidence type="ECO:0000256" key="4">
    <source>
        <dbReference type="ARBA" id="ARBA00022833"/>
    </source>
</evidence>
<dbReference type="InterPro" id="IPR032881">
    <property type="entry name" value="Oberon-like_PHD"/>
</dbReference>
<keyword evidence="2" id="KW-0479">Metal-binding</keyword>
<evidence type="ECO:0000256" key="5">
    <source>
        <dbReference type="ARBA" id="ARBA00023242"/>
    </source>
</evidence>
<feature type="domain" description="Oberon-like PHD finger" evidence="7">
    <location>
        <begin position="153"/>
        <end position="283"/>
    </location>
</feature>
<comment type="caution">
    <text evidence="9">The sequence shown here is derived from an EMBL/GenBank/DDBJ whole genome shotgun (WGS) entry which is preliminary data.</text>
</comment>
<comment type="subcellular location">
    <subcellularLocation>
        <location evidence="1">Nucleus</location>
    </subcellularLocation>
</comment>
<reference evidence="9 10" key="1">
    <citation type="submission" date="2019-05" db="EMBL/GenBank/DDBJ databases">
        <title>Mikania micrantha, genome provides insights into the molecular mechanism of rapid growth.</title>
        <authorList>
            <person name="Liu B."/>
        </authorList>
    </citation>
    <scope>NUCLEOTIDE SEQUENCE [LARGE SCALE GENOMIC DNA]</scope>
    <source>
        <strain evidence="9">NLD-2019</strain>
        <tissue evidence="9">Leaf</tissue>
    </source>
</reference>
<keyword evidence="10" id="KW-1185">Reference proteome</keyword>
<sequence>MEAPPPVRRPTTPLAPPPPQTSSAASSSPPSSPHTTASPAADLPVPPPPETSSSAPAGQPPSPPLITYSRRTSSTIPAFNQFTTTQPFSTSQTDSNQPPPNSNRLRLGGRVHVGGTIEDVGCGLSGCATGEEGNTDFVTNCTPKFDPAGCKAGNINCSSLLETNNPDHSNIMPCDICCIEPLFCHDCCCILCSKMVNTAHGDHTFIKCESIVKEGLICGHICHVECGLRSFLAGTVGGTIGLDAEYYCRRCDAITDLIPHVKNLLRNCESISNGDKMKKILNICVIILRGSTKTSAKNLLHRVKSATAKVYCYLTIYMGWAAQGRKLALRYMETGRHISCDHSLIFVLLKKKIDSLLGEASRCETMEVETAEASPQIKFTNFDYRIESAELEQRVEKTLTSLKTSQETEYRIAEHVLTTQKNRLLDLYQELKTEKIKLAKCSPSTDPSLVHTVFKIMDQIKNEFEKISAMQGVSKGFGKTSKYVLKEHFGIQSDN</sequence>
<evidence type="ECO:0000256" key="2">
    <source>
        <dbReference type="ARBA" id="ARBA00022723"/>
    </source>
</evidence>
<feature type="region of interest" description="Disordered" evidence="6">
    <location>
        <begin position="85"/>
        <end position="107"/>
    </location>
</feature>
<dbReference type="Pfam" id="PF07227">
    <property type="entry name" value="PHD_Oberon"/>
    <property type="match status" value="1"/>
</dbReference>
<accession>A0A5N6PKG7</accession>
<feature type="compositionally biased region" description="Low complexity" evidence="6">
    <location>
        <begin position="21"/>
        <end position="43"/>
    </location>
</feature>
<gene>
    <name evidence="9" type="ORF">E3N88_09129</name>
</gene>
<feature type="domain" description="DUF7615" evidence="8">
    <location>
        <begin position="384"/>
        <end position="488"/>
    </location>
</feature>
<name>A0A5N6PKG7_9ASTR</name>
<dbReference type="GO" id="GO:0008270">
    <property type="term" value="F:zinc ion binding"/>
    <property type="evidence" value="ECO:0007669"/>
    <property type="project" value="UniProtKB-KW"/>
</dbReference>
<keyword evidence="4" id="KW-0862">Zinc</keyword>
<organism evidence="9 10">
    <name type="scientific">Mikania micrantha</name>
    <name type="common">bitter vine</name>
    <dbReference type="NCBI Taxonomy" id="192012"/>
    <lineage>
        <taxon>Eukaryota</taxon>
        <taxon>Viridiplantae</taxon>
        <taxon>Streptophyta</taxon>
        <taxon>Embryophyta</taxon>
        <taxon>Tracheophyta</taxon>
        <taxon>Spermatophyta</taxon>
        <taxon>Magnoliopsida</taxon>
        <taxon>eudicotyledons</taxon>
        <taxon>Gunneridae</taxon>
        <taxon>Pentapetalae</taxon>
        <taxon>asterids</taxon>
        <taxon>campanulids</taxon>
        <taxon>Asterales</taxon>
        <taxon>Asteraceae</taxon>
        <taxon>Asteroideae</taxon>
        <taxon>Heliantheae alliance</taxon>
        <taxon>Eupatorieae</taxon>
        <taxon>Mikania</taxon>
    </lineage>
</organism>
<keyword evidence="5" id="KW-0539">Nucleus</keyword>
<protein>
    <submittedName>
        <fullName evidence="9">Uncharacterized protein</fullName>
    </submittedName>
</protein>
<keyword evidence="3" id="KW-0863">Zinc-finger</keyword>
<evidence type="ECO:0000256" key="1">
    <source>
        <dbReference type="ARBA" id="ARBA00004123"/>
    </source>
</evidence>
<feature type="region of interest" description="Disordered" evidence="6">
    <location>
        <begin position="1"/>
        <end position="69"/>
    </location>
</feature>
<dbReference type="PANTHER" id="PTHR33345:SF6">
    <property type="entry name" value="OS03G0747200 PROTEIN"/>
    <property type="match status" value="1"/>
</dbReference>
<feature type="compositionally biased region" description="Low complexity" evidence="6">
    <location>
        <begin position="85"/>
        <end position="95"/>
    </location>
</feature>